<accession>A0ACC0HW24</accession>
<evidence type="ECO:0000313" key="1">
    <source>
        <dbReference type="EMBL" id="KAI8016266.1"/>
    </source>
</evidence>
<organism evidence="1 2">
    <name type="scientific">Camellia lanceoleosa</name>
    <dbReference type="NCBI Taxonomy" id="1840588"/>
    <lineage>
        <taxon>Eukaryota</taxon>
        <taxon>Viridiplantae</taxon>
        <taxon>Streptophyta</taxon>
        <taxon>Embryophyta</taxon>
        <taxon>Tracheophyta</taxon>
        <taxon>Spermatophyta</taxon>
        <taxon>Magnoliopsida</taxon>
        <taxon>eudicotyledons</taxon>
        <taxon>Gunneridae</taxon>
        <taxon>Pentapetalae</taxon>
        <taxon>asterids</taxon>
        <taxon>Ericales</taxon>
        <taxon>Theaceae</taxon>
        <taxon>Camellia</taxon>
    </lineage>
</organism>
<dbReference type="EMBL" id="CM045761">
    <property type="protein sequence ID" value="KAI8016266.1"/>
    <property type="molecule type" value="Genomic_DNA"/>
</dbReference>
<keyword evidence="2" id="KW-1185">Reference proteome</keyword>
<reference evidence="1 2" key="1">
    <citation type="journal article" date="2022" name="Plant J.">
        <title>Chromosome-level genome of Camellia lanceoleosa provides a valuable resource for understanding genome evolution and self-incompatibility.</title>
        <authorList>
            <person name="Gong W."/>
            <person name="Xiao S."/>
            <person name="Wang L."/>
            <person name="Liao Z."/>
            <person name="Chang Y."/>
            <person name="Mo W."/>
            <person name="Hu G."/>
            <person name="Li W."/>
            <person name="Zhao G."/>
            <person name="Zhu H."/>
            <person name="Hu X."/>
            <person name="Ji K."/>
            <person name="Xiang X."/>
            <person name="Song Q."/>
            <person name="Yuan D."/>
            <person name="Jin S."/>
            <person name="Zhang L."/>
        </authorList>
    </citation>
    <scope>NUCLEOTIDE SEQUENCE [LARGE SCALE GENOMIC DNA]</scope>
    <source>
        <strain evidence="1">SQ_2022a</strain>
    </source>
</reference>
<comment type="caution">
    <text evidence="1">The sequence shown here is derived from an EMBL/GenBank/DDBJ whole genome shotgun (WGS) entry which is preliminary data.</text>
</comment>
<protein>
    <submittedName>
        <fullName evidence="1">Phytosulfokines 6</fullName>
    </submittedName>
</protein>
<gene>
    <name evidence="1" type="ORF">LOK49_LG05G00884</name>
</gene>
<name>A0ACC0HW24_9ERIC</name>
<dbReference type="Proteomes" id="UP001060215">
    <property type="component" value="Chromosome 4"/>
</dbReference>
<evidence type="ECO:0000313" key="2">
    <source>
        <dbReference type="Proteomes" id="UP001060215"/>
    </source>
</evidence>
<sequence length="97" mass="11130">MKQISQAVLTIFLLFSYSIIASARLLPPHQELLVKANEMITHEGSSLKIQDDDLFNNLMGLEECDDDKDEDCIKRRMVSEAHLDYIYTQHHKPKGSP</sequence>
<proteinExistence type="predicted"/>